<sequence length="474" mass="53221">MSRKEEDLLFMPDLLAAEYRKGRNIAYILTFMTFMFFVVFGIWASLTELDEVTRGEGTFTPAQKTQIIQNLEGGIISEILVNEGDIVNKGDILVRINNSSAKASADELESQRKILSISVIRMTAELYDTPLEYSQDEIERSPDEVGDQTALYTARKNQQASQIQVIENQTGQRQQEISEVNSRIGQLKNSLGLAKQEYNITKPLVDKGVLPRLQLIRINREIVDLQGEIKTLGVGLPRLQNAVLESKLRIEEMILTTKAELSDELNRARSELKSITESMEAGADTVRRTDVKSPVYGTVKELKRNTVGGVIRGGEDIVEIVPLDDTLVVEAKIRPSDRAFLLPGQEATIKVSAYDFSKYGGLKAKLERISASTIKDEEGENFYRIYLRTDDNKIVSKGKDLEIIPGMTATVEIMTGKKTIIDYLLKPIFKARNSGEQKKIESPEEKVNLEEKDNPEEKENFEKVSVNIPEKAAE</sequence>
<evidence type="ECO:0000256" key="8">
    <source>
        <dbReference type="ARBA" id="ARBA00023136"/>
    </source>
</evidence>
<proteinExistence type="inferred from homology"/>
<dbReference type="EMBL" id="JBHUII010000004">
    <property type="protein sequence ID" value="MFD2205641.1"/>
    <property type="molecule type" value="Genomic_DNA"/>
</dbReference>
<accession>A0ABW5BKF1</accession>
<evidence type="ECO:0000256" key="6">
    <source>
        <dbReference type="ARBA" id="ARBA00022692"/>
    </source>
</evidence>
<feature type="domain" description="AprE-like long alpha-helical hairpin" evidence="11">
    <location>
        <begin position="101"/>
        <end position="284"/>
    </location>
</feature>
<dbReference type="PROSITE" id="PS00543">
    <property type="entry name" value="HLYD_FAMILY"/>
    <property type="match status" value="1"/>
</dbReference>
<keyword evidence="14" id="KW-1185">Reference proteome</keyword>
<feature type="domain" description="AprE-like beta-barrel" evidence="12">
    <location>
        <begin position="327"/>
        <end position="416"/>
    </location>
</feature>
<reference evidence="14" key="1">
    <citation type="journal article" date="2019" name="Int. J. Syst. Evol. Microbiol.">
        <title>The Global Catalogue of Microorganisms (GCM) 10K type strain sequencing project: providing services to taxonomists for standard genome sequencing and annotation.</title>
        <authorList>
            <consortium name="The Broad Institute Genomics Platform"/>
            <consortium name="The Broad Institute Genome Sequencing Center for Infectious Disease"/>
            <person name="Wu L."/>
            <person name="Ma J."/>
        </authorList>
    </citation>
    <scope>NUCLEOTIDE SEQUENCE [LARGE SCALE GENOMIC DNA]</scope>
    <source>
        <strain evidence="14">CGMCC 4.7192</strain>
    </source>
</reference>
<evidence type="ECO:0000256" key="1">
    <source>
        <dbReference type="ARBA" id="ARBA00004377"/>
    </source>
</evidence>
<evidence type="ECO:0000256" key="10">
    <source>
        <dbReference type="SAM" id="MobiDB-lite"/>
    </source>
</evidence>
<comment type="caution">
    <text evidence="13">The sequence shown here is derived from an EMBL/GenBank/DDBJ whole genome shotgun (WGS) entry which is preliminary data.</text>
</comment>
<keyword evidence="5 9" id="KW-0997">Cell inner membrane</keyword>
<dbReference type="PANTHER" id="PTHR30386:SF26">
    <property type="entry name" value="TRANSPORT PROTEIN COMB"/>
    <property type="match status" value="1"/>
</dbReference>
<dbReference type="Proteomes" id="UP001597294">
    <property type="component" value="Unassembled WGS sequence"/>
</dbReference>
<keyword evidence="8 9" id="KW-0472">Membrane</keyword>
<feature type="transmembrane region" description="Helical" evidence="9">
    <location>
        <begin position="25"/>
        <end position="46"/>
    </location>
</feature>
<dbReference type="InterPro" id="IPR058982">
    <property type="entry name" value="Beta-barrel_AprE"/>
</dbReference>
<comment type="similarity">
    <text evidence="2 9">Belongs to the membrane fusion protein (MFP) (TC 8.A.1) family.</text>
</comment>
<evidence type="ECO:0000256" key="9">
    <source>
        <dbReference type="RuleBase" id="RU365093"/>
    </source>
</evidence>
<keyword evidence="4 9" id="KW-1003">Cell membrane</keyword>
<feature type="compositionally biased region" description="Basic and acidic residues" evidence="10">
    <location>
        <begin position="435"/>
        <end position="462"/>
    </location>
</feature>
<feature type="region of interest" description="Disordered" evidence="10">
    <location>
        <begin position="435"/>
        <end position="474"/>
    </location>
</feature>
<keyword evidence="3 9" id="KW-0813">Transport</keyword>
<comment type="subcellular location">
    <subcellularLocation>
        <location evidence="1 9">Cell inner membrane</location>
        <topology evidence="1 9">Single-pass membrane protein</topology>
    </subcellularLocation>
</comment>
<dbReference type="InterPro" id="IPR050739">
    <property type="entry name" value="MFP"/>
</dbReference>
<evidence type="ECO:0000259" key="12">
    <source>
        <dbReference type="Pfam" id="PF26002"/>
    </source>
</evidence>
<dbReference type="SUPFAM" id="SSF111369">
    <property type="entry name" value="HlyD-like secretion proteins"/>
    <property type="match status" value="1"/>
</dbReference>
<evidence type="ECO:0000256" key="3">
    <source>
        <dbReference type="ARBA" id="ARBA00022448"/>
    </source>
</evidence>
<evidence type="ECO:0000256" key="5">
    <source>
        <dbReference type="ARBA" id="ARBA00022519"/>
    </source>
</evidence>
<evidence type="ECO:0000256" key="7">
    <source>
        <dbReference type="ARBA" id="ARBA00022989"/>
    </source>
</evidence>
<dbReference type="NCBIfam" id="TIGR01843">
    <property type="entry name" value="type_I_hlyD"/>
    <property type="match status" value="1"/>
</dbReference>
<evidence type="ECO:0000256" key="4">
    <source>
        <dbReference type="ARBA" id="ARBA00022475"/>
    </source>
</evidence>
<dbReference type="PRINTS" id="PR01490">
    <property type="entry name" value="RTXTOXIND"/>
</dbReference>
<gene>
    <name evidence="13" type="ORF">ACFSKO_08470</name>
</gene>
<keyword evidence="7 9" id="KW-1133">Transmembrane helix</keyword>
<dbReference type="Gene3D" id="2.40.30.170">
    <property type="match status" value="1"/>
</dbReference>
<evidence type="ECO:0000259" key="11">
    <source>
        <dbReference type="Pfam" id="PF25994"/>
    </source>
</evidence>
<evidence type="ECO:0000313" key="14">
    <source>
        <dbReference type="Proteomes" id="UP001597294"/>
    </source>
</evidence>
<evidence type="ECO:0000256" key="2">
    <source>
        <dbReference type="ARBA" id="ARBA00009477"/>
    </source>
</evidence>
<keyword evidence="6 9" id="KW-0812">Transmembrane</keyword>
<dbReference type="Pfam" id="PF25994">
    <property type="entry name" value="HH_AprE"/>
    <property type="match status" value="1"/>
</dbReference>
<dbReference type="PANTHER" id="PTHR30386">
    <property type="entry name" value="MEMBRANE FUSION SUBUNIT OF EMRAB-TOLC MULTIDRUG EFFLUX PUMP"/>
    <property type="match status" value="1"/>
</dbReference>
<name>A0ABW5BKF1_9PROT</name>
<protein>
    <recommendedName>
        <fullName evidence="9">Membrane fusion protein (MFP) family protein</fullName>
    </recommendedName>
</protein>
<dbReference type="RefSeq" id="WP_380250447.1">
    <property type="nucleotide sequence ID" value="NZ_JBHUII010000004.1"/>
</dbReference>
<dbReference type="Gene3D" id="2.40.50.100">
    <property type="match status" value="1"/>
</dbReference>
<dbReference type="Pfam" id="PF26002">
    <property type="entry name" value="Beta-barrel_AprE"/>
    <property type="match status" value="1"/>
</dbReference>
<dbReference type="InterPro" id="IPR006144">
    <property type="entry name" value="Secretion_HlyD_CS"/>
</dbReference>
<organism evidence="13 14">
    <name type="scientific">Kiloniella antarctica</name>
    <dbReference type="NCBI Taxonomy" id="1550907"/>
    <lineage>
        <taxon>Bacteria</taxon>
        <taxon>Pseudomonadati</taxon>
        <taxon>Pseudomonadota</taxon>
        <taxon>Alphaproteobacteria</taxon>
        <taxon>Rhodospirillales</taxon>
        <taxon>Kiloniellaceae</taxon>
        <taxon>Kiloniella</taxon>
    </lineage>
</organism>
<evidence type="ECO:0000313" key="13">
    <source>
        <dbReference type="EMBL" id="MFD2205641.1"/>
    </source>
</evidence>
<dbReference type="InterPro" id="IPR010129">
    <property type="entry name" value="T1SS_HlyD"/>
</dbReference>
<dbReference type="InterPro" id="IPR058781">
    <property type="entry name" value="HH_AprE-like"/>
</dbReference>